<organism evidence="1 2">
    <name type="scientific">Blastopirellula retiformator</name>
    <dbReference type="NCBI Taxonomy" id="2527970"/>
    <lineage>
        <taxon>Bacteria</taxon>
        <taxon>Pseudomonadati</taxon>
        <taxon>Planctomycetota</taxon>
        <taxon>Planctomycetia</taxon>
        <taxon>Pirellulales</taxon>
        <taxon>Pirellulaceae</taxon>
        <taxon>Blastopirellula</taxon>
    </lineage>
</organism>
<dbReference type="RefSeq" id="WP_146430249.1">
    <property type="nucleotide sequence ID" value="NZ_SJPF01000002.1"/>
</dbReference>
<reference evidence="1 2" key="1">
    <citation type="submission" date="2019-02" db="EMBL/GenBank/DDBJ databases">
        <title>Deep-cultivation of Planctomycetes and their phenomic and genomic characterization uncovers novel biology.</title>
        <authorList>
            <person name="Wiegand S."/>
            <person name="Jogler M."/>
            <person name="Boedeker C."/>
            <person name="Pinto D."/>
            <person name="Vollmers J."/>
            <person name="Rivas-Marin E."/>
            <person name="Kohn T."/>
            <person name="Peeters S.H."/>
            <person name="Heuer A."/>
            <person name="Rast P."/>
            <person name="Oberbeckmann S."/>
            <person name="Bunk B."/>
            <person name="Jeske O."/>
            <person name="Meyerdierks A."/>
            <person name="Storesund J.E."/>
            <person name="Kallscheuer N."/>
            <person name="Luecker S."/>
            <person name="Lage O.M."/>
            <person name="Pohl T."/>
            <person name="Merkel B.J."/>
            <person name="Hornburger P."/>
            <person name="Mueller R.-W."/>
            <person name="Bruemmer F."/>
            <person name="Labrenz M."/>
            <person name="Spormann A.M."/>
            <person name="Op Den Camp H."/>
            <person name="Overmann J."/>
            <person name="Amann R."/>
            <person name="Jetten M.S.M."/>
            <person name="Mascher T."/>
            <person name="Medema M.H."/>
            <person name="Devos D.P."/>
            <person name="Kaster A.-K."/>
            <person name="Ovreas L."/>
            <person name="Rohde M."/>
            <person name="Galperin M.Y."/>
            <person name="Jogler C."/>
        </authorList>
    </citation>
    <scope>NUCLEOTIDE SEQUENCE [LARGE SCALE GENOMIC DNA]</scope>
    <source>
        <strain evidence="1 2">Enr8</strain>
    </source>
</reference>
<dbReference type="OrthoDB" id="282003at2"/>
<comment type="caution">
    <text evidence="1">The sequence shown here is derived from an EMBL/GenBank/DDBJ whole genome shotgun (WGS) entry which is preliminary data.</text>
</comment>
<proteinExistence type="predicted"/>
<keyword evidence="2" id="KW-1185">Reference proteome</keyword>
<gene>
    <name evidence="1" type="ORF">Enr8_16100</name>
</gene>
<evidence type="ECO:0000313" key="2">
    <source>
        <dbReference type="Proteomes" id="UP000318878"/>
    </source>
</evidence>
<name>A0A5C5V6R5_9BACT</name>
<evidence type="ECO:0000313" key="1">
    <source>
        <dbReference type="EMBL" id="TWT34216.1"/>
    </source>
</evidence>
<sequence>MRLEDRMYQGTDIEKVIENASHPQWHLDKAHAIYELALRALDDTSLLAPAWSCIGKEIIFVTRQGPPLGLPAATVLIDAGKDTIEKALADEMNSWSMEQQRDFFFGVVEKPDRRALLDRLVSSYGYQPKIRVDENGGVEAL</sequence>
<dbReference type="EMBL" id="SJPF01000002">
    <property type="protein sequence ID" value="TWT34216.1"/>
    <property type="molecule type" value="Genomic_DNA"/>
</dbReference>
<dbReference type="AlphaFoldDB" id="A0A5C5V6R5"/>
<accession>A0A5C5V6R5</accession>
<protein>
    <submittedName>
        <fullName evidence="1">Uncharacterized protein</fullName>
    </submittedName>
</protein>
<dbReference type="Proteomes" id="UP000318878">
    <property type="component" value="Unassembled WGS sequence"/>
</dbReference>